<reference evidence="1" key="1">
    <citation type="submission" date="2015-04" db="UniProtKB">
        <authorList>
            <consortium name="EnsemblPlants"/>
        </authorList>
    </citation>
    <scope>IDENTIFICATION</scope>
</reference>
<dbReference type="Proteomes" id="UP000026962">
    <property type="component" value="Chromosome 11"/>
</dbReference>
<evidence type="ECO:0000313" key="1">
    <source>
        <dbReference type="EnsemblPlants" id="OPUNC11G08350.1"/>
    </source>
</evidence>
<keyword evidence="2" id="KW-1185">Reference proteome</keyword>
<proteinExistence type="predicted"/>
<accession>A0A0E0MEE4</accession>
<organism evidence="1">
    <name type="scientific">Oryza punctata</name>
    <name type="common">Red rice</name>
    <dbReference type="NCBI Taxonomy" id="4537"/>
    <lineage>
        <taxon>Eukaryota</taxon>
        <taxon>Viridiplantae</taxon>
        <taxon>Streptophyta</taxon>
        <taxon>Embryophyta</taxon>
        <taxon>Tracheophyta</taxon>
        <taxon>Spermatophyta</taxon>
        <taxon>Magnoliopsida</taxon>
        <taxon>Liliopsida</taxon>
        <taxon>Poales</taxon>
        <taxon>Poaceae</taxon>
        <taxon>BOP clade</taxon>
        <taxon>Oryzoideae</taxon>
        <taxon>Oryzeae</taxon>
        <taxon>Oryzinae</taxon>
        <taxon>Oryza</taxon>
    </lineage>
</organism>
<name>A0A0E0MEE4_ORYPU</name>
<sequence>MDPVTRETTVTCGTQIQPSNPRIGGSNVAHLLVFPSTSQALLLPPTIPSIGRLLSRTEAPFVCSKPAQAFKSDVESTKDIKNQENGQINMSNAQTAFFLLLEQASVKKV</sequence>
<protein>
    <submittedName>
        <fullName evidence="1">Uncharacterized protein</fullName>
    </submittedName>
</protein>
<dbReference type="EnsemblPlants" id="OPUNC11G08350.1">
    <property type="protein sequence ID" value="OPUNC11G08350.1"/>
    <property type="gene ID" value="OPUNC11G08350"/>
</dbReference>
<dbReference type="AlphaFoldDB" id="A0A0E0MEE4"/>
<dbReference type="HOGENOM" id="CLU_2188227_0_0_1"/>
<reference evidence="1" key="2">
    <citation type="submission" date="2018-05" db="EMBL/GenBank/DDBJ databases">
        <title>OpunRS2 (Oryza punctata Reference Sequence Version 2).</title>
        <authorList>
            <person name="Zhang J."/>
            <person name="Kudrna D."/>
            <person name="Lee S."/>
            <person name="Talag J."/>
            <person name="Welchert J."/>
            <person name="Wing R.A."/>
        </authorList>
    </citation>
    <scope>NUCLEOTIDE SEQUENCE [LARGE SCALE GENOMIC DNA]</scope>
</reference>
<evidence type="ECO:0000313" key="2">
    <source>
        <dbReference type="Proteomes" id="UP000026962"/>
    </source>
</evidence>
<dbReference type="Gramene" id="OPUNC11G08350.1">
    <property type="protein sequence ID" value="OPUNC11G08350.1"/>
    <property type="gene ID" value="OPUNC11G08350"/>
</dbReference>